<dbReference type="EMBL" id="CP025958">
    <property type="protein sequence ID" value="AWM37060.1"/>
    <property type="molecule type" value="Genomic_DNA"/>
</dbReference>
<evidence type="ECO:0000313" key="2">
    <source>
        <dbReference type="Proteomes" id="UP000245802"/>
    </source>
</evidence>
<dbReference type="RefSeq" id="WP_010033448.1">
    <property type="nucleotide sequence ID" value="NZ_CP025958.1"/>
</dbReference>
<evidence type="ECO:0000313" key="1">
    <source>
        <dbReference type="EMBL" id="AWM37060.1"/>
    </source>
</evidence>
<name>A0A2Z3H7R3_9BACT</name>
<dbReference type="KEGG" id="gog:C1280_08515"/>
<organism evidence="1 2">
    <name type="scientific">Gemmata obscuriglobus</name>
    <dbReference type="NCBI Taxonomy" id="114"/>
    <lineage>
        <taxon>Bacteria</taxon>
        <taxon>Pseudomonadati</taxon>
        <taxon>Planctomycetota</taxon>
        <taxon>Planctomycetia</taxon>
        <taxon>Gemmatales</taxon>
        <taxon>Gemmataceae</taxon>
        <taxon>Gemmata</taxon>
    </lineage>
</organism>
<gene>
    <name evidence="1" type="ORF">C1280_08515</name>
</gene>
<protein>
    <submittedName>
        <fullName evidence="1">Uncharacterized protein</fullName>
    </submittedName>
</protein>
<dbReference type="Proteomes" id="UP000245802">
    <property type="component" value="Chromosome"/>
</dbReference>
<sequence length="158" mass="17748">MTEHTESLLEAAGWKFHRNALGAEYWHHKDSGRIALTEAQALALLNQPATGATDEMVERVAVAIRAAFCKQESSDPDDYDLIQFHAEAKAALDILPILSQPPGFRLVPEEITLEMQKAYFDVIDRNMERVSTDLRFGRFESQKEAYRAMLAAAPKQEG</sequence>
<accession>A0A2Z3H7R3</accession>
<dbReference type="AlphaFoldDB" id="A0A2Z3H7R3"/>
<reference evidence="1 2" key="1">
    <citation type="submission" date="2018-01" db="EMBL/GenBank/DDBJ databases">
        <title>G. obscuriglobus.</title>
        <authorList>
            <person name="Franke J."/>
            <person name="Blomberg W."/>
            <person name="Selmecki A."/>
        </authorList>
    </citation>
    <scope>NUCLEOTIDE SEQUENCE [LARGE SCALE GENOMIC DNA]</scope>
    <source>
        <strain evidence="1 2">DSM 5831</strain>
    </source>
</reference>
<keyword evidence="2" id="KW-1185">Reference proteome</keyword>
<proteinExistence type="predicted"/>